<dbReference type="Pfam" id="PF26353">
    <property type="entry name" value="YhfM"/>
    <property type="match status" value="1"/>
</dbReference>
<gene>
    <name evidence="3" type="ORF">KS407_09375</name>
</gene>
<comment type="caution">
    <text evidence="3">The sequence shown here is derived from an EMBL/GenBank/DDBJ whole genome shotgun (WGS) entry which is preliminary data.</text>
</comment>
<reference evidence="3 4" key="1">
    <citation type="submission" date="2021-06" db="EMBL/GenBank/DDBJ databases">
        <title>Bacillus sp. RD4P76, an endophyte from a halophyte.</title>
        <authorList>
            <person name="Sun J.-Q."/>
        </authorList>
    </citation>
    <scope>NUCLEOTIDE SEQUENCE [LARGE SCALE GENOMIC DNA]</scope>
    <source>
        <strain evidence="3 4">JCM 17098</strain>
    </source>
</reference>
<proteinExistence type="predicted"/>
<dbReference type="EMBL" id="JAHQCR010000041">
    <property type="protein sequence ID" value="MBU9721651.1"/>
    <property type="molecule type" value="Genomic_DNA"/>
</dbReference>
<evidence type="ECO:0000256" key="1">
    <source>
        <dbReference type="SAM" id="SignalP"/>
    </source>
</evidence>
<feature type="signal peptide" evidence="1">
    <location>
        <begin position="1"/>
        <end position="19"/>
    </location>
</feature>
<feature type="domain" description="YhfM-like" evidence="2">
    <location>
        <begin position="53"/>
        <end position="137"/>
    </location>
</feature>
<sequence>MKKVLLLIFLVFCCVSLIACQSENEEMALLDTIADILISKSNGYGGLNEDYFLSFNQEETISVFEVILKNTKGISQTVDVTNEKPDFDILIRYEDGNNQGLHLSLGNEGEESVITYIGHERNGFIVSAKDTNELRLLLGV</sequence>
<protein>
    <recommendedName>
        <fullName evidence="2">YhfM-like domain-containing protein</fullName>
    </recommendedName>
</protein>
<evidence type="ECO:0000259" key="2">
    <source>
        <dbReference type="Pfam" id="PF26353"/>
    </source>
</evidence>
<dbReference type="InterPro" id="IPR058780">
    <property type="entry name" value="YhfM-like_dom"/>
</dbReference>
<dbReference type="Proteomes" id="UP000790580">
    <property type="component" value="Unassembled WGS sequence"/>
</dbReference>
<name>A0ABS6JU91_9BACI</name>
<organism evidence="3 4">
    <name type="scientific">Evansella alkalicola</name>
    <dbReference type="NCBI Taxonomy" id="745819"/>
    <lineage>
        <taxon>Bacteria</taxon>
        <taxon>Bacillati</taxon>
        <taxon>Bacillota</taxon>
        <taxon>Bacilli</taxon>
        <taxon>Bacillales</taxon>
        <taxon>Bacillaceae</taxon>
        <taxon>Evansella</taxon>
    </lineage>
</organism>
<dbReference type="PROSITE" id="PS51257">
    <property type="entry name" value="PROKAR_LIPOPROTEIN"/>
    <property type="match status" value="1"/>
</dbReference>
<dbReference type="RefSeq" id="WP_088073202.1">
    <property type="nucleotide sequence ID" value="NZ_JAHQCR010000041.1"/>
</dbReference>
<evidence type="ECO:0000313" key="4">
    <source>
        <dbReference type="Proteomes" id="UP000790580"/>
    </source>
</evidence>
<accession>A0ABS6JU91</accession>
<evidence type="ECO:0000313" key="3">
    <source>
        <dbReference type="EMBL" id="MBU9721651.1"/>
    </source>
</evidence>
<feature type="chain" id="PRO_5045954153" description="YhfM-like domain-containing protein" evidence="1">
    <location>
        <begin position="20"/>
        <end position="140"/>
    </location>
</feature>
<keyword evidence="1" id="KW-0732">Signal</keyword>
<keyword evidence="4" id="KW-1185">Reference proteome</keyword>